<evidence type="ECO:0000256" key="5">
    <source>
        <dbReference type="ARBA" id="ARBA00023136"/>
    </source>
</evidence>
<comment type="subcellular location">
    <subcellularLocation>
        <location evidence="1">Membrane</location>
        <topology evidence="1">Multi-pass membrane protein</topology>
    </subcellularLocation>
</comment>
<feature type="transmembrane region" description="Helical" evidence="6">
    <location>
        <begin position="274"/>
        <end position="294"/>
    </location>
</feature>
<keyword evidence="3 6" id="KW-0812">Transmembrane</keyword>
<feature type="transmembrane region" description="Helical" evidence="6">
    <location>
        <begin position="405"/>
        <end position="425"/>
    </location>
</feature>
<dbReference type="EMBL" id="RBWX01000007">
    <property type="protein sequence ID" value="RKS91083.1"/>
    <property type="molecule type" value="Genomic_DNA"/>
</dbReference>
<keyword evidence="4 6" id="KW-1133">Transmembrane helix</keyword>
<dbReference type="PANTHER" id="PTHR23505">
    <property type="entry name" value="SPINSTER"/>
    <property type="match status" value="1"/>
</dbReference>
<dbReference type="PANTHER" id="PTHR23505:SF79">
    <property type="entry name" value="PROTEIN SPINSTER"/>
    <property type="match status" value="1"/>
</dbReference>
<dbReference type="CDD" id="cd17328">
    <property type="entry name" value="MFS_spinster_like"/>
    <property type="match status" value="1"/>
</dbReference>
<evidence type="ECO:0000313" key="9">
    <source>
        <dbReference type="EMBL" id="RKS91083.1"/>
    </source>
</evidence>
<feature type="transmembrane region" description="Helical" evidence="6">
    <location>
        <begin position="177"/>
        <end position="198"/>
    </location>
</feature>
<accession>A0AAD1G0U0</accession>
<reference evidence="9 11" key="2">
    <citation type="submission" date="2018-10" db="EMBL/GenBank/DDBJ databases">
        <title>Genomic Encyclopedia of Type Strains, Phase IV (KMG-IV): sequencing the most valuable type-strain genomes for metagenomic binning, comparative biology and taxonomic classification.</title>
        <authorList>
            <person name="Goeker M."/>
        </authorList>
    </citation>
    <scope>NUCLEOTIDE SEQUENCE [LARGE SCALE GENOMIC DNA]</scope>
    <source>
        <strain evidence="9 11">DSM 19791</strain>
    </source>
</reference>
<dbReference type="GO" id="GO:0016020">
    <property type="term" value="C:membrane"/>
    <property type="evidence" value="ECO:0007669"/>
    <property type="project" value="UniProtKB-SubCell"/>
</dbReference>
<evidence type="ECO:0000256" key="2">
    <source>
        <dbReference type="ARBA" id="ARBA00022448"/>
    </source>
</evidence>
<feature type="transmembrane region" description="Helical" evidence="6">
    <location>
        <begin position="94"/>
        <end position="115"/>
    </location>
</feature>
<keyword evidence="5 6" id="KW-0472">Membrane</keyword>
<reference evidence="8 10" key="1">
    <citation type="submission" date="2018-06" db="EMBL/GenBank/DDBJ databases">
        <title>Complete Genome Sequence of the Microcystin-Degrading Bacterium Sphingosinicella microcystinivorans Strain B-9.</title>
        <authorList>
            <person name="Jin H."/>
            <person name="Nishizawa T."/>
            <person name="Guo Y."/>
            <person name="Nishizawa A."/>
            <person name="Park H."/>
            <person name="Kato H."/>
            <person name="Tsuji K."/>
            <person name="Harada K."/>
        </authorList>
    </citation>
    <scope>NUCLEOTIDE SEQUENCE [LARGE SCALE GENOMIC DNA]</scope>
    <source>
        <strain evidence="8 10">B9</strain>
    </source>
</reference>
<dbReference type="Proteomes" id="UP000275727">
    <property type="component" value="Chromosome"/>
</dbReference>
<feature type="transmembrane region" description="Helical" evidence="6">
    <location>
        <begin position="24"/>
        <end position="43"/>
    </location>
</feature>
<dbReference type="AlphaFoldDB" id="A0AAD1G0U0"/>
<dbReference type="EMBL" id="AP018711">
    <property type="protein sequence ID" value="BBE34004.1"/>
    <property type="molecule type" value="Genomic_DNA"/>
</dbReference>
<feature type="transmembrane region" description="Helical" evidence="6">
    <location>
        <begin position="149"/>
        <end position="171"/>
    </location>
</feature>
<dbReference type="KEGG" id="smic:SmB9_16620"/>
<feature type="domain" description="Major facilitator superfamily (MFS) profile" evidence="7">
    <location>
        <begin position="26"/>
        <end position="438"/>
    </location>
</feature>
<evidence type="ECO:0000256" key="1">
    <source>
        <dbReference type="ARBA" id="ARBA00004141"/>
    </source>
</evidence>
<evidence type="ECO:0000313" key="11">
    <source>
        <dbReference type="Proteomes" id="UP000276029"/>
    </source>
</evidence>
<dbReference type="InterPro" id="IPR036259">
    <property type="entry name" value="MFS_trans_sf"/>
</dbReference>
<gene>
    <name evidence="9" type="ORF">DFR51_0631</name>
    <name evidence="8" type="ORF">SmB9_16620</name>
</gene>
<keyword evidence="2" id="KW-0813">Transport</keyword>
<feature type="transmembrane region" description="Helical" evidence="6">
    <location>
        <begin position="55"/>
        <end position="74"/>
    </location>
</feature>
<sequence length="438" mass="46107">MDVGASGTMPAGSHPSGASFIRRYWVLAVMTLVYALNIADRFVLSTLIEPIKAEFALSDSAVGFLTGVALALFYTTAGLPLGILADRVNRKKMIGWALAIWSIFTACCGLAQNFWQLLIARIGVGVGEAGGTPPSHSIIADYFLPSERAIAMSIYALGVSLGSAIGGIGGGLLTEQFGWRTCLIIFAFASTPALLMLLTIREPRRGACDPGVTAHAQKPGFREALAFIRSQRALMHVIAGGTVATFAGGGLVWWTPAFLGRSHGFSVGEAGLQVGLMSGAAGAAAMVAAMFLMFRMARMDPKWQCYFLAGLTLLITIPGVAAHVVSDRATAIALLWLFVPFINVMIGPSLALIQNLTRPEVRGFTVAVLLFTANIANLAIAPQLIGFVSDILAARIADPAQSLRYALAGFGLTGIWAAWHFYAAVGSLRSDLAKAGSA</sequence>
<evidence type="ECO:0000313" key="10">
    <source>
        <dbReference type="Proteomes" id="UP000275727"/>
    </source>
</evidence>
<name>A0AAD1G0U0_SPHMI</name>
<feature type="transmembrane region" description="Helical" evidence="6">
    <location>
        <begin position="233"/>
        <end position="254"/>
    </location>
</feature>
<evidence type="ECO:0000313" key="8">
    <source>
        <dbReference type="EMBL" id="BBE34004.1"/>
    </source>
</evidence>
<dbReference type="GO" id="GO:0022857">
    <property type="term" value="F:transmembrane transporter activity"/>
    <property type="evidence" value="ECO:0007669"/>
    <property type="project" value="InterPro"/>
</dbReference>
<feature type="transmembrane region" description="Helical" evidence="6">
    <location>
        <begin position="364"/>
        <end position="385"/>
    </location>
</feature>
<dbReference type="InterPro" id="IPR044770">
    <property type="entry name" value="MFS_spinster-like"/>
</dbReference>
<dbReference type="Gene3D" id="1.20.1250.20">
    <property type="entry name" value="MFS general substrate transporter like domains"/>
    <property type="match status" value="1"/>
</dbReference>
<feature type="transmembrane region" description="Helical" evidence="6">
    <location>
        <begin position="331"/>
        <end position="352"/>
    </location>
</feature>
<dbReference type="InterPro" id="IPR020846">
    <property type="entry name" value="MFS_dom"/>
</dbReference>
<organism evidence="8 10">
    <name type="scientific">Sphingosinicella microcystinivorans</name>
    <dbReference type="NCBI Taxonomy" id="335406"/>
    <lineage>
        <taxon>Bacteria</taxon>
        <taxon>Pseudomonadati</taxon>
        <taxon>Pseudomonadota</taxon>
        <taxon>Alphaproteobacteria</taxon>
        <taxon>Sphingomonadales</taxon>
        <taxon>Sphingosinicellaceae</taxon>
        <taxon>Sphingosinicella</taxon>
    </lineage>
</organism>
<evidence type="ECO:0000256" key="3">
    <source>
        <dbReference type="ARBA" id="ARBA00022692"/>
    </source>
</evidence>
<keyword evidence="11" id="KW-1185">Reference proteome</keyword>
<evidence type="ECO:0000256" key="6">
    <source>
        <dbReference type="SAM" id="Phobius"/>
    </source>
</evidence>
<dbReference type="PROSITE" id="PS50850">
    <property type="entry name" value="MFS"/>
    <property type="match status" value="1"/>
</dbReference>
<dbReference type="RefSeq" id="WP_121047571.1">
    <property type="nucleotide sequence ID" value="NZ_AP018711.1"/>
</dbReference>
<evidence type="ECO:0000256" key="4">
    <source>
        <dbReference type="ARBA" id="ARBA00022989"/>
    </source>
</evidence>
<protein>
    <submittedName>
        <fullName evidence="9">MFS family arabinose efflux permease</fullName>
    </submittedName>
    <submittedName>
        <fullName evidence="8">MFS transporter</fullName>
    </submittedName>
</protein>
<evidence type="ECO:0000259" key="7">
    <source>
        <dbReference type="PROSITE" id="PS50850"/>
    </source>
</evidence>
<proteinExistence type="predicted"/>
<dbReference type="SUPFAM" id="SSF103473">
    <property type="entry name" value="MFS general substrate transporter"/>
    <property type="match status" value="1"/>
</dbReference>
<dbReference type="Pfam" id="PF07690">
    <property type="entry name" value="MFS_1"/>
    <property type="match status" value="1"/>
</dbReference>
<feature type="transmembrane region" description="Helical" evidence="6">
    <location>
        <begin position="306"/>
        <end position="325"/>
    </location>
</feature>
<dbReference type="Proteomes" id="UP000276029">
    <property type="component" value="Unassembled WGS sequence"/>
</dbReference>
<dbReference type="InterPro" id="IPR011701">
    <property type="entry name" value="MFS"/>
</dbReference>